<sequence>MEKNRAGIVKTSNASAKSRTKQKLEIALLELEVYKQKTRIGRMKMIMKYLEKSFSPGEDVLDTNELSRCVRPTRIAMDDHSPETSRILGTKPLTQLRNRREQCCRLDVVK</sequence>
<evidence type="ECO:0000313" key="1">
    <source>
        <dbReference type="EMBL" id="ULT81506.1"/>
    </source>
</evidence>
<dbReference type="AlphaFoldDB" id="A0AAE8ZPX8"/>
<protein>
    <submittedName>
        <fullName evidence="1">Uncharacterized protein</fullName>
    </submittedName>
</protein>
<accession>A0AAE8ZPX8</accession>
<gene>
    <name evidence="1" type="ORF">L3Y34_011448</name>
</gene>
<reference evidence="1 2" key="1">
    <citation type="submission" date="2022-05" db="EMBL/GenBank/DDBJ databases">
        <title>Chromosome-level reference genomes for two strains of Caenorhabditis briggsae: an improved platform for comparative genomics.</title>
        <authorList>
            <person name="Stevens L."/>
            <person name="Andersen E.C."/>
        </authorList>
    </citation>
    <scope>NUCLEOTIDE SEQUENCE [LARGE SCALE GENOMIC DNA]</scope>
    <source>
        <strain evidence="1">QX1410_ONT</strain>
        <tissue evidence="1">Whole-organism</tissue>
    </source>
</reference>
<dbReference type="Proteomes" id="UP000827892">
    <property type="component" value="Chromosome X"/>
</dbReference>
<evidence type="ECO:0000313" key="2">
    <source>
        <dbReference type="Proteomes" id="UP000827892"/>
    </source>
</evidence>
<organism evidence="1 2">
    <name type="scientific">Caenorhabditis briggsae</name>
    <dbReference type="NCBI Taxonomy" id="6238"/>
    <lineage>
        <taxon>Eukaryota</taxon>
        <taxon>Metazoa</taxon>
        <taxon>Ecdysozoa</taxon>
        <taxon>Nematoda</taxon>
        <taxon>Chromadorea</taxon>
        <taxon>Rhabditida</taxon>
        <taxon>Rhabditina</taxon>
        <taxon>Rhabditomorpha</taxon>
        <taxon>Rhabditoidea</taxon>
        <taxon>Rhabditidae</taxon>
        <taxon>Peloderinae</taxon>
        <taxon>Caenorhabditis</taxon>
    </lineage>
</organism>
<dbReference type="EMBL" id="CP090896">
    <property type="protein sequence ID" value="ULT81506.1"/>
    <property type="molecule type" value="Genomic_DNA"/>
</dbReference>
<name>A0AAE8ZPX8_CAEBR</name>
<proteinExistence type="predicted"/>